<name>A0A7W7QYT8_KITKI</name>
<feature type="domain" description="DUF4097" evidence="1">
    <location>
        <begin position="21"/>
        <end position="238"/>
    </location>
</feature>
<dbReference type="RefSeq" id="WP_184934502.1">
    <property type="nucleotide sequence ID" value="NZ_JACHJV010000001.1"/>
</dbReference>
<dbReference type="AlphaFoldDB" id="A0A7W7QYT8"/>
<protein>
    <submittedName>
        <fullName evidence="2">DUF4097 and DUF4098 domain-containing protein YvlB</fullName>
    </submittedName>
</protein>
<dbReference type="EMBL" id="JACHJV010000001">
    <property type="protein sequence ID" value="MBB4922307.1"/>
    <property type="molecule type" value="Genomic_DNA"/>
</dbReference>
<sequence length="297" mass="31083">MSLSNFNTPSPIAVTLDLYVAEVRLVASDRTDTIVEIRPSNPKKAADIKAAENTRVEYDNATRALSIVARKPLNRFVNFSSKRPESIDVVIQLPTDSDVRGEADLGDFQCDGALGTVQLKTDLGALRLAETGPLNLRSGLGGITVERVSGSAEAHSGSSDIRIGAVDGTADVSTGNGRVWVGLVTGPANVRVSNGSVSVDRALSDITAASSNGEVRIGEVVRGKVSATSKNGGVEVGVREGSAAWLELNTGVGRVYNELASAAAPEAGEPVDRVEIHADTKLGDITIRRAPRLDEEA</sequence>
<evidence type="ECO:0000259" key="1">
    <source>
        <dbReference type="Pfam" id="PF13349"/>
    </source>
</evidence>
<evidence type="ECO:0000313" key="3">
    <source>
        <dbReference type="Proteomes" id="UP000540506"/>
    </source>
</evidence>
<proteinExistence type="predicted"/>
<dbReference type="InterPro" id="IPR025164">
    <property type="entry name" value="Toastrack_DUF4097"/>
</dbReference>
<gene>
    <name evidence="2" type="ORF">FHR34_001300</name>
</gene>
<accession>A0A7W7QYT8</accession>
<evidence type="ECO:0000313" key="2">
    <source>
        <dbReference type="EMBL" id="MBB4922307.1"/>
    </source>
</evidence>
<organism evidence="2 3">
    <name type="scientific">Kitasatospora kifunensis</name>
    <name type="common">Streptomyces kifunensis</name>
    <dbReference type="NCBI Taxonomy" id="58351"/>
    <lineage>
        <taxon>Bacteria</taxon>
        <taxon>Bacillati</taxon>
        <taxon>Actinomycetota</taxon>
        <taxon>Actinomycetes</taxon>
        <taxon>Kitasatosporales</taxon>
        <taxon>Streptomycetaceae</taxon>
        <taxon>Kitasatospora</taxon>
    </lineage>
</organism>
<comment type="caution">
    <text evidence="2">The sequence shown here is derived from an EMBL/GenBank/DDBJ whole genome shotgun (WGS) entry which is preliminary data.</text>
</comment>
<keyword evidence="3" id="KW-1185">Reference proteome</keyword>
<dbReference type="Pfam" id="PF13349">
    <property type="entry name" value="DUF4097"/>
    <property type="match status" value="1"/>
</dbReference>
<dbReference type="Proteomes" id="UP000540506">
    <property type="component" value="Unassembled WGS sequence"/>
</dbReference>
<reference evidence="2 3" key="1">
    <citation type="submission" date="2020-08" db="EMBL/GenBank/DDBJ databases">
        <title>Sequencing the genomes of 1000 actinobacteria strains.</title>
        <authorList>
            <person name="Klenk H.-P."/>
        </authorList>
    </citation>
    <scope>NUCLEOTIDE SEQUENCE [LARGE SCALE GENOMIC DNA]</scope>
    <source>
        <strain evidence="2 3">DSM 41654</strain>
    </source>
</reference>